<feature type="domain" description="CBM3" evidence="1">
    <location>
        <begin position="1"/>
        <end position="141"/>
    </location>
</feature>
<dbReference type="GO" id="GO:0008810">
    <property type="term" value="F:cellulase activity"/>
    <property type="evidence" value="ECO:0007669"/>
    <property type="project" value="UniProtKB-EC"/>
</dbReference>
<dbReference type="Pfam" id="PF00942">
    <property type="entry name" value="CBM_3"/>
    <property type="match status" value="1"/>
</dbReference>
<keyword evidence="2" id="KW-0378">Hydrolase</keyword>
<dbReference type="Gene3D" id="2.60.40.710">
    <property type="entry name" value="Endoglucanase-like"/>
    <property type="match status" value="1"/>
</dbReference>
<evidence type="ECO:0000259" key="1">
    <source>
        <dbReference type="PROSITE" id="PS51172"/>
    </source>
</evidence>
<organism evidence="2 3">
    <name type="scientific">Stigmatella aurantiaca (strain DW4/3-1)</name>
    <dbReference type="NCBI Taxonomy" id="378806"/>
    <lineage>
        <taxon>Bacteria</taxon>
        <taxon>Pseudomonadati</taxon>
        <taxon>Myxococcota</taxon>
        <taxon>Myxococcia</taxon>
        <taxon>Myxococcales</taxon>
        <taxon>Cystobacterineae</taxon>
        <taxon>Archangiaceae</taxon>
        <taxon>Stigmatella</taxon>
    </lineage>
</organism>
<dbReference type="PROSITE" id="PS51172">
    <property type="entry name" value="CBM3"/>
    <property type="match status" value="1"/>
</dbReference>
<dbReference type="InterPro" id="IPR036966">
    <property type="entry name" value="CBM3_sf"/>
</dbReference>
<accession>Q08YK6</accession>
<comment type="caution">
    <text evidence="2">The sequence shown here is derived from an EMBL/GenBank/DDBJ whole genome shotgun (WGS) entry which is preliminary data.</text>
</comment>
<dbReference type="InterPro" id="IPR008965">
    <property type="entry name" value="CBM2/CBM3_carb-bd_dom_sf"/>
</dbReference>
<protein>
    <submittedName>
        <fullName evidence="2">Endoglucanase A</fullName>
        <ecNumber evidence="2">3.2.1.4</ecNumber>
    </submittedName>
</protein>
<evidence type="ECO:0000313" key="3">
    <source>
        <dbReference type="Proteomes" id="UP000032702"/>
    </source>
</evidence>
<sequence>MAGKSCFRGAAGPPHVERNLDGWTTGYTNERIRFTPDSGESIQSSCDYATAGCANVTASVVQLSTPRPGASHYVELGFTSGAGSIAAGHDSGEVHLRFNKSNWSNFDETNDYSFDATKTAFTSWDRMTVFRGGVLVWGTEP</sequence>
<dbReference type="EMBL" id="AAMD01000078">
    <property type="protein sequence ID" value="EAU65577.1"/>
    <property type="molecule type" value="Genomic_DNA"/>
</dbReference>
<keyword evidence="2" id="KW-0326">Glycosidase</keyword>
<dbReference type="SUPFAM" id="SSF49384">
    <property type="entry name" value="Carbohydrate-binding domain"/>
    <property type="match status" value="1"/>
</dbReference>
<reference evidence="2 3" key="1">
    <citation type="submission" date="2006-04" db="EMBL/GenBank/DDBJ databases">
        <authorList>
            <person name="Nierman W.C."/>
        </authorList>
    </citation>
    <scope>NUCLEOTIDE SEQUENCE [LARGE SCALE GENOMIC DNA]</scope>
    <source>
        <strain evidence="2 3">DW4/3-1</strain>
    </source>
</reference>
<dbReference type="Proteomes" id="UP000032702">
    <property type="component" value="Unassembled WGS sequence"/>
</dbReference>
<name>Q08YK6_STIAD</name>
<proteinExistence type="predicted"/>
<dbReference type="GO" id="GO:0030248">
    <property type="term" value="F:cellulose binding"/>
    <property type="evidence" value="ECO:0007669"/>
    <property type="project" value="InterPro"/>
</dbReference>
<dbReference type="EC" id="3.2.1.4" evidence="2"/>
<dbReference type="AlphaFoldDB" id="Q08YK6"/>
<dbReference type="GO" id="GO:0005975">
    <property type="term" value="P:carbohydrate metabolic process"/>
    <property type="evidence" value="ECO:0007669"/>
    <property type="project" value="InterPro"/>
</dbReference>
<dbReference type="InterPro" id="IPR001956">
    <property type="entry name" value="CBM3"/>
</dbReference>
<evidence type="ECO:0000313" key="2">
    <source>
        <dbReference type="EMBL" id="EAU65577.1"/>
    </source>
</evidence>
<gene>
    <name evidence="2" type="ORF">STIAU_7629</name>
</gene>